<comment type="caution">
    <text evidence="2">The sequence shown here is derived from an EMBL/GenBank/DDBJ whole genome shotgun (WGS) entry which is preliminary data.</text>
</comment>
<accession>A0AAW1SDA6</accession>
<organism evidence="2 3">
    <name type="scientific">Elliptochloris bilobata</name>
    <dbReference type="NCBI Taxonomy" id="381761"/>
    <lineage>
        <taxon>Eukaryota</taxon>
        <taxon>Viridiplantae</taxon>
        <taxon>Chlorophyta</taxon>
        <taxon>core chlorophytes</taxon>
        <taxon>Trebouxiophyceae</taxon>
        <taxon>Trebouxiophyceae incertae sedis</taxon>
        <taxon>Elliptochloris clade</taxon>
        <taxon>Elliptochloris</taxon>
    </lineage>
</organism>
<proteinExistence type="predicted"/>
<reference evidence="2 3" key="1">
    <citation type="journal article" date="2024" name="Nat. Commun.">
        <title>Phylogenomics reveals the evolutionary origins of lichenization in chlorophyte algae.</title>
        <authorList>
            <person name="Puginier C."/>
            <person name="Libourel C."/>
            <person name="Otte J."/>
            <person name="Skaloud P."/>
            <person name="Haon M."/>
            <person name="Grisel S."/>
            <person name="Petersen M."/>
            <person name="Berrin J.G."/>
            <person name="Delaux P.M."/>
            <person name="Dal Grande F."/>
            <person name="Keller J."/>
        </authorList>
    </citation>
    <scope>NUCLEOTIDE SEQUENCE [LARGE SCALE GENOMIC DNA]</scope>
    <source>
        <strain evidence="2 3">SAG 245.80</strain>
    </source>
</reference>
<evidence type="ECO:0000313" key="2">
    <source>
        <dbReference type="EMBL" id="KAK9843815.1"/>
    </source>
</evidence>
<sequence>MSASSTWTQLVPAFAALVQSLRAGMDVAPRGPPMTGSLSHPDGCNLHRTLWLRYKHVNMCVELYEADTSEDCIEE</sequence>
<name>A0AAW1SDA6_9CHLO</name>
<evidence type="ECO:0000256" key="1">
    <source>
        <dbReference type="SAM" id="SignalP"/>
    </source>
</evidence>
<gene>
    <name evidence="2" type="ORF">WJX81_007412</name>
</gene>
<feature type="signal peptide" evidence="1">
    <location>
        <begin position="1"/>
        <end position="23"/>
    </location>
</feature>
<keyword evidence="3" id="KW-1185">Reference proteome</keyword>
<dbReference type="EMBL" id="JALJOU010000005">
    <property type="protein sequence ID" value="KAK9843815.1"/>
    <property type="molecule type" value="Genomic_DNA"/>
</dbReference>
<protein>
    <submittedName>
        <fullName evidence="2">Uncharacterized protein</fullName>
    </submittedName>
</protein>
<keyword evidence="1" id="KW-0732">Signal</keyword>
<dbReference type="AlphaFoldDB" id="A0AAW1SDA6"/>
<dbReference type="Proteomes" id="UP001445335">
    <property type="component" value="Unassembled WGS sequence"/>
</dbReference>
<feature type="chain" id="PRO_5044024972" evidence="1">
    <location>
        <begin position="24"/>
        <end position="75"/>
    </location>
</feature>
<evidence type="ECO:0000313" key="3">
    <source>
        <dbReference type="Proteomes" id="UP001445335"/>
    </source>
</evidence>